<organism evidence="2 3">
    <name type="scientific">Armillaria tabescens</name>
    <name type="common">Ringless honey mushroom</name>
    <name type="synonym">Agaricus tabescens</name>
    <dbReference type="NCBI Taxonomy" id="1929756"/>
    <lineage>
        <taxon>Eukaryota</taxon>
        <taxon>Fungi</taxon>
        <taxon>Dikarya</taxon>
        <taxon>Basidiomycota</taxon>
        <taxon>Agaricomycotina</taxon>
        <taxon>Agaricomycetes</taxon>
        <taxon>Agaricomycetidae</taxon>
        <taxon>Agaricales</taxon>
        <taxon>Marasmiineae</taxon>
        <taxon>Physalacriaceae</taxon>
        <taxon>Desarmillaria</taxon>
    </lineage>
</organism>
<evidence type="ECO:0000313" key="3">
    <source>
        <dbReference type="Proteomes" id="UP001175211"/>
    </source>
</evidence>
<dbReference type="EMBL" id="JAUEPS010000004">
    <property type="protein sequence ID" value="KAK0465874.1"/>
    <property type="molecule type" value="Genomic_DNA"/>
</dbReference>
<accession>A0AA39NHZ4</accession>
<name>A0AA39NHZ4_ARMTA</name>
<reference evidence="2" key="1">
    <citation type="submission" date="2023-06" db="EMBL/GenBank/DDBJ databases">
        <authorList>
            <consortium name="Lawrence Berkeley National Laboratory"/>
            <person name="Ahrendt S."/>
            <person name="Sahu N."/>
            <person name="Indic B."/>
            <person name="Wong-Bajracharya J."/>
            <person name="Merenyi Z."/>
            <person name="Ke H.-M."/>
            <person name="Monk M."/>
            <person name="Kocsube S."/>
            <person name="Drula E."/>
            <person name="Lipzen A."/>
            <person name="Balint B."/>
            <person name="Henrissat B."/>
            <person name="Andreopoulos B."/>
            <person name="Martin F.M."/>
            <person name="Harder C.B."/>
            <person name="Rigling D."/>
            <person name="Ford K.L."/>
            <person name="Foster G.D."/>
            <person name="Pangilinan J."/>
            <person name="Papanicolaou A."/>
            <person name="Barry K."/>
            <person name="LaButti K."/>
            <person name="Viragh M."/>
            <person name="Koriabine M."/>
            <person name="Yan M."/>
            <person name="Riley R."/>
            <person name="Champramary S."/>
            <person name="Plett K.L."/>
            <person name="Tsai I.J."/>
            <person name="Slot J."/>
            <person name="Sipos G."/>
            <person name="Plett J."/>
            <person name="Nagy L.G."/>
            <person name="Grigoriev I.V."/>
        </authorList>
    </citation>
    <scope>NUCLEOTIDE SEQUENCE</scope>
    <source>
        <strain evidence="2">CCBAS 213</strain>
    </source>
</reference>
<dbReference type="Proteomes" id="UP001175211">
    <property type="component" value="Unassembled WGS sequence"/>
</dbReference>
<proteinExistence type="predicted"/>
<evidence type="ECO:0000313" key="2">
    <source>
        <dbReference type="EMBL" id="KAK0465874.1"/>
    </source>
</evidence>
<dbReference type="AlphaFoldDB" id="A0AA39NHZ4"/>
<gene>
    <name evidence="2" type="ORF">EV420DRAFT_1474699</name>
</gene>
<comment type="caution">
    <text evidence="2">The sequence shown here is derived from an EMBL/GenBank/DDBJ whole genome shotgun (WGS) entry which is preliminary data.</text>
</comment>
<dbReference type="GeneID" id="85352781"/>
<feature type="region of interest" description="Disordered" evidence="1">
    <location>
        <begin position="58"/>
        <end position="77"/>
    </location>
</feature>
<dbReference type="RefSeq" id="XP_060336701.1">
    <property type="nucleotide sequence ID" value="XM_060469233.1"/>
</dbReference>
<keyword evidence="3" id="KW-1185">Reference proteome</keyword>
<sequence>MSVNILSTQSGVTASGGNVTVNISGLSPGEYTVILKIAVLAQPSENIVTLTCSNTSTTATDLEDDKSPGHSIDDSESQTCDPYYTKWIKNPGDWNRTCEVRLVGTLVRQWTGKFKWPTPSYSGFCCDFLEVQHDRFGVEDDDLIPDLQDDFLTLNQGVLEAQAKYAEAQALQRAKMVQLTDIAKAKAQVTNDSAATANSATSVKWLLLALLNMDAVLVALTLQVEMVNLQFSF</sequence>
<protein>
    <submittedName>
        <fullName evidence="2">Uncharacterized protein</fullName>
    </submittedName>
</protein>
<evidence type="ECO:0000256" key="1">
    <source>
        <dbReference type="SAM" id="MobiDB-lite"/>
    </source>
</evidence>